<dbReference type="PANTHER" id="PTHR12526">
    <property type="entry name" value="GLYCOSYLTRANSFERASE"/>
    <property type="match status" value="1"/>
</dbReference>
<evidence type="ECO:0000313" key="2">
    <source>
        <dbReference type="EMBL" id="RGR48687.1"/>
    </source>
</evidence>
<evidence type="ECO:0000313" key="3">
    <source>
        <dbReference type="Proteomes" id="UP000285839"/>
    </source>
</evidence>
<feature type="domain" description="Glycosyl transferase family 1" evidence="1">
    <location>
        <begin position="182"/>
        <end position="335"/>
    </location>
</feature>
<evidence type="ECO:0000259" key="1">
    <source>
        <dbReference type="Pfam" id="PF00534"/>
    </source>
</evidence>
<dbReference type="SUPFAM" id="SSF53756">
    <property type="entry name" value="UDP-Glycosyltransferase/glycogen phosphorylase"/>
    <property type="match status" value="1"/>
</dbReference>
<keyword evidence="2" id="KW-0808">Transferase</keyword>
<name>A0A412EQQ2_9FIRM</name>
<dbReference type="RefSeq" id="WP_118031461.1">
    <property type="nucleotide sequence ID" value="NZ_QRUH01000007.1"/>
</dbReference>
<proteinExistence type="predicted"/>
<sequence length="361" mass="41380">MKKKILFVTNHFRFSNGVATVLRNLIANLDENEYDISLLAIYEFNQEFAAPIMKKIKVIPGYNFYFRGFDKLINLIPPERIYKKFVKEKYDLEVAFQFGIPTKCIAVSPNPNKLCWMHTYDSKMILREYYKKFPKVINVAKAGRDKMISAGFDQSMCDYCYNIIDEVPIIEAAKEVCPITKKHKYSVVTVARLAPDKAFMRYLSCIKEIVKKIKDVEFWIIGGGSEEEKMRQYIKTNSLEEYVKMPGKQKNPYKFVNAADLYFCCSYREGFSTSCQEAALLGIPVISVDVDGAQELKELSGCGVVLKNDEDGICEGLVKILEDEKQIAKWKEQAKASKEVFYKSERVKQANSILKAGMDNA</sequence>
<accession>A0A412EQQ2</accession>
<reference evidence="2 3" key="1">
    <citation type="submission" date="2018-08" db="EMBL/GenBank/DDBJ databases">
        <title>A genome reference for cultivated species of the human gut microbiota.</title>
        <authorList>
            <person name="Zou Y."/>
            <person name="Xue W."/>
            <person name="Luo G."/>
        </authorList>
    </citation>
    <scope>NUCLEOTIDE SEQUENCE [LARGE SCALE GENOMIC DNA]</scope>
    <source>
        <strain evidence="2 3">AF25-21</strain>
    </source>
</reference>
<protein>
    <submittedName>
        <fullName evidence="2">Glycosyltransferase</fullName>
    </submittedName>
</protein>
<comment type="caution">
    <text evidence="2">The sequence shown here is derived from an EMBL/GenBank/DDBJ whole genome shotgun (WGS) entry which is preliminary data.</text>
</comment>
<gene>
    <name evidence="2" type="ORF">DWY46_10510</name>
</gene>
<dbReference type="EMBL" id="QRUH01000007">
    <property type="protein sequence ID" value="RGR48687.1"/>
    <property type="molecule type" value="Genomic_DNA"/>
</dbReference>
<dbReference type="AlphaFoldDB" id="A0A412EQQ2"/>
<organism evidence="2 3">
    <name type="scientific">Blautia obeum</name>
    <dbReference type="NCBI Taxonomy" id="40520"/>
    <lineage>
        <taxon>Bacteria</taxon>
        <taxon>Bacillati</taxon>
        <taxon>Bacillota</taxon>
        <taxon>Clostridia</taxon>
        <taxon>Lachnospirales</taxon>
        <taxon>Lachnospiraceae</taxon>
        <taxon>Blautia</taxon>
    </lineage>
</organism>
<dbReference type="InterPro" id="IPR001296">
    <property type="entry name" value="Glyco_trans_1"/>
</dbReference>
<dbReference type="GO" id="GO:0016757">
    <property type="term" value="F:glycosyltransferase activity"/>
    <property type="evidence" value="ECO:0007669"/>
    <property type="project" value="InterPro"/>
</dbReference>
<dbReference type="PANTHER" id="PTHR12526:SF630">
    <property type="entry name" value="GLYCOSYLTRANSFERASE"/>
    <property type="match status" value="1"/>
</dbReference>
<dbReference type="CDD" id="cd03811">
    <property type="entry name" value="GT4_GT28_WabH-like"/>
    <property type="match status" value="1"/>
</dbReference>
<dbReference type="Proteomes" id="UP000285839">
    <property type="component" value="Unassembled WGS sequence"/>
</dbReference>
<dbReference type="Pfam" id="PF00534">
    <property type="entry name" value="Glycos_transf_1"/>
    <property type="match status" value="1"/>
</dbReference>
<dbReference type="Gene3D" id="3.40.50.2000">
    <property type="entry name" value="Glycogen Phosphorylase B"/>
    <property type="match status" value="2"/>
</dbReference>